<organism evidence="3 4">
    <name type="scientific">Colletotrichum spinosum</name>
    <dbReference type="NCBI Taxonomy" id="1347390"/>
    <lineage>
        <taxon>Eukaryota</taxon>
        <taxon>Fungi</taxon>
        <taxon>Dikarya</taxon>
        <taxon>Ascomycota</taxon>
        <taxon>Pezizomycotina</taxon>
        <taxon>Sordariomycetes</taxon>
        <taxon>Hypocreomycetidae</taxon>
        <taxon>Glomerellales</taxon>
        <taxon>Glomerellaceae</taxon>
        <taxon>Colletotrichum</taxon>
        <taxon>Colletotrichum orbiculare species complex</taxon>
    </lineage>
</organism>
<reference evidence="3 4" key="1">
    <citation type="submission" date="2018-11" db="EMBL/GenBank/DDBJ databases">
        <title>Genome sequence and assembly of Colletotrichum spinosum.</title>
        <authorList>
            <person name="Gan P."/>
            <person name="Shirasu K."/>
        </authorList>
    </citation>
    <scope>NUCLEOTIDE SEQUENCE [LARGE SCALE GENOMIC DNA]</scope>
    <source>
        <strain evidence="3 4">CBS 515.97</strain>
    </source>
</reference>
<accession>A0A4R8QID1</accession>
<sequence>MKRDDCWRAWFLLACIPVSSPSCLCKEPNNGIWGGATRRFLGRSRSRFGGASCRSTVGTRRELGLKRGPREQGAAWKGRRDKKKTKGTKKKGRFRRLLSRSSSAINNWISCVRLSG</sequence>
<feature type="signal peptide" evidence="2">
    <location>
        <begin position="1"/>
        <end position="25"/>
    </location>
</feature>
<evidence type="ECO:0000313" key="3">
    <source>
        <dbReference type="EMBL" id="TDZ38667.1"/>
    </source>
</evidence>
<comment type="caution">
    <text evidence="3">The sequence shown here is derived from an EMBL/GenBank/DDBJ whole genome shotgun (WGS) entry which is preliminary data.</text>
</comment>
<feature type="chain" id="PRO_5020657952" description="Secreted protein" evidence="2">
    <location>
        <begin position="26"/>
        <end position="116"/>
    </location>
</feature>
<keyword evidence="4" id="KW-1185">Reference proteome</keyword>
<evidence type="ECO:0000313" key="4">
    <source>
        <dbReference type="Proteomes" id="UP000295083"/>
    </source>
</evidence>
<evidence type="ECO:0000256" key="1">
    <source>
        <dbReference type="SAM" id="MobiDB-lite"/>
    </source>
</evidence>
<gene>
    <name evidence="3" type="ORF">C8035_v005838</name>
</gene>
<feature type="region of interest" description="Disordered" evidence="1">
    <location>
        <begin position="64"/>
        <end position="93"/>
    </location>
</feature>
<name>A0A4R8QID1_9PEZI</name>
<evidence type="ECO:0008006" key="5">
    <source>
        <dbReference type="Google" id="ProtNLM"/>
    </source>
</evidence>
<evidence type="ECO:0000256" key="2">
    <source>
        <dbReference type="SAM" id="SignalP"/>
    </source>
</evidence>
<dbReference type="EMBL" id="QAPG01000015">
    <property type="protein sequence ID" value="TDZ38667.1"/>
    <property type="molecule type" value="Genomic_DNA"/>
</dbReference>
<protein>
    <recommendedName>
        <fullName evidence="5">Secreted protein</fullName>
    </recommendedName>
</protein>
<dbReference type="AlphaFoldDB" id="A0A4R8QID1"/>
<keyword evidence="2" id="KW-0732">Signal</keyword>
<feature type="compositionally biased region" description="Basic residues" evidence="1">
    <location>
        <begin position="77"/>
        <end position="93"/>
    </location>
</feature>
<proteinExistence type="predicted"/>
<dbReference type="Proteomes" id="UP000295083">
    <property type="component" value="Unassembled WGS sequence"/>
</dbReference>